<sequence length="210" mass="23089">MTRRSEVELLVLHAVRLKGMADDETTARRFGVGREQAAELLLDFQAFGWVGWSEFAGTGGWSMTSAGRSENERQLAAELEGTAGGREAVSEACEVFLPLNGRLQQACTDWQLRPTTADALAFNDHSDPAWDQQVIDELSELDRGLKSVVDRLVGVLDRFQSYDTRFSSALGRATAGEVAWVDGTGVDSCHVVWFELHEDLLATLGLQRGE</sequence>
<accession>A0A7G6X0R3</accession>
<organism evidence="1 2">
    <name type="scientific">Kribbella qitaiheensis</name>
    <dbReference type="NCBI Taxonomy" id="1544730"/>
    <lineage>
        <taxon>Bacteria</taxon>
        <taxon>Bacillati</taxon>
        <taxon>Actinomycetota</taxon>
        <taxon>Actinomycetes</taxon>
        <taxon>Propionibacteriales</taxon>
        <taxon>Kribbellaceae</taxon>
        <taxon>Kribbella</taxon>
    </lineage>
</organism>
<dbReference type="AlphaFoldDB" id="A0A7G6X0R3"/>
<reference evidence="2" key="1">
    <citation type="submission" date="2019-09" db="EMBL/GenBank/DDBJ databases">
        <title>Antimicrobial potential of Antarctic Bacteria.</title>
        <authorList>
            <person name="Benaud N."/>
            <person name="Edwards R.J."/>
            <person name="Ferrari B.C."/>
        </authorList>
    </citation>
    <scope>NUCLEOTIDE SEQUENCE [LARGE SCALE GENOMIC DNA]</scope>
    <source>
        <strain evidence="2">SPB151</strain>
    </source>
</reference>
<proteinExistence type="predicted"/>
<evidence type="ECO:0000313" key="1">
    <source>
        <dbReference type="EMBL" id="QNE19828.1"/>
    </source>
</evidence>
<dbReference type="EMBL" id="CP043661">
    <property type="protein sequence ID" value="QNE19828.1"/>
    <property type="molecule type" value="Genomic_DNA"/>
</dbReference>
<dbReference type="Proteomes" id="UP000515563">
    <property type="component" value="Chromosome"/>
</dbReference>
<evidence type="ECO:0000313" key="2">
    <source>
        <dbReference type="Proteomes" id="UP000515563"/>
    </source>
</evidence>
<name>A0A7G6X0R3_9ACTN</name>
<reference evidence="1 2" key="2">
    <citation type="journal article" date="2020" name="Microbiol. Resour. Announc.">
        <title>Antarctic desert soil bacteria exhibit high novel natural product potential, evaluated through long-read genome sequencing and comparative genomics.</title>
        <authorList>
            <person name="Benaud N."/>
            <person name="Edwards R.J."/>
            <person name="Amos T.G."/>
            <person name="D'Agostino P.M."/>
            <person name="Gutierrez-Chavez C."/>
            <person name="Montgomery K."/>
            <person name="Nicetic I."/>
            <person name="Ferrari B.C."/>
        </authorList>
    </citation>
    <scope>NUCLEOTIDE SEQUENCE [LARGE SCALE GENOMIC DNA]</scope>
    <source>
        <strain evidence="1 2">SPB151</strain>
    </source>
</reference>
<protein>
    <submittedName>
        <fullName evidence="1">Transcriptional regulator</fullName>
    </submittedName>
</protein>
<dbReference type="KEGG" id="kqi:F1D05_20310"/>
<keyword evidence="2" id="KW-1185">Reference proteome</keyword>
<gene>
    <name evidence="1" type="ORF">F1D05_20310</name>
</gene>